<evidence type="ECO:0000313" key="9">
    <source>
        <dbReference type="Proteomes" id="UP000265800"/>
    </source>
</evidence>
<dbReference type="GO" id="GO:0020037">
    <property type="term" value="F:heme binding"/>
    <property type="evidence" value="ECO:0007669"/>
    <property type="project" value="InterPro"/>
</dbReference>
<dbReference type="InterPro" id="IPR036396">
    <property type="entry name" value="Cyt_P450_sf"/>
</dbReference>
<keyword evidence="3 7" id="KW-0479">Metal-binding</keyword>
<dbReference type="EMBL" id="QWKZ01000019">
    <property type="protein sequence ID" value="RIH87689.1"/>
    <property type="molecule type" value="Genomic_DNA"/>
</dbReference>
<protein>
    <submittedName>
        <fullName evidence="8">Pentalenene oxygenase</fullName>
        <ecNumber evidence="8">1.14.15.32</ecNumber>
    </submittedName>
</protein>
<evidence type="ECO:0000313" key="8">
    <source>
        <dbReference type="EMBL" id="RIH87689.1"/>
    </source>
</evidence>
<keyword evidence="2 7" id="KW-0349">Heme</keyword>
<dbReference type="PANTHER" id="PTHR24291">
    <property type="entry name" value="CYTOCHROME P450 FAMILY 4"/>
    <property type="match status" value="1"/>
</dbReference>
<dbReference type="Proteomes" id="UP000265800">
    <property type="component" value="Unassembled WGS sequence"/>
</dbReference>
<dbReference type="GO" id="GO:0005506">
    <property type="term" value="F:iron ion binding"/>
    <property type="evidence" value="ECO:0007669"/>
    <property type="project" value="InterPro"/>
</dbReference>
<comment type="similarity">
    <text evidence="1">Belongs to the cytochrome P450 family.</text>
</comment>
<keyword evidence="6" id="KW-0503">Monooxygenase</keyword>
<dbReference type="InterPro" id="IPR002401">
    <property type="entry name" value="Cyt_P450_E_grp-I"/>
</dbReference>
<accession>A0A399EXB9</accession>
<dbReference type="SUPFAM" id="SSF48264">
    <property type="entry name" value="Cytochrome P450"/>
    <property type="match status" value="1"/>
</dbReference>
<dbReference type="EC" id="1.14.15.32" evidence="8"/>
<sequence length="437" mass="50511">MTFDPTELELRQDPLAFFLHLSRTSPNITTFRFASGREIVLLNHPDLIREVLVERADEFHKSDLTRAFAGGMGNGILVSEGEFWKQQVRIMRPAFHYKRLQGYAEVMRRFALEMLAHWQNGEIRHLEEDMNALTLRVVAKCMFDVEAGEDREIMHRAIMLGQKVVGQMVYGWLNLPDWHPGLNRDGIRVVRALNEMVSRHIAYRRARGDLGDDLLSMLLEAQQQPGVQLSDRQVRDEVLTVITAGLETTANALVWTWYLLDRHPEVRERLEAEVDALEGPPGFEEVQRLPYLDQVFKESLRLYPPVWIIGRENVRELELGGMRLPPRTQIVMCQWATHRDPRFYEQPDAFIPERWTPEFERSLPKGAYFPFSLGPRVCTGQGFATIEYKIIVATVLQRFRLELARPAPVRPEPNFTLCAHGGLPMRVKARRALLPLD</sequence>
<dbReference type="GO" id="GO:0016705">
    <property type="term" value="F:oxidoreductase activity, acting on paired donors, with incorporation or reduction of molecular oxygen"/>
    <property type="evidence" value="ECO:0007669"/>
    <property type="project" value="InterPro"/>
</dbReference>
<keyword evidence="9" id="KW-1185">Reference proteome</keyword>
<evidence type="ECO:0000256" key="2">
    <source>
        <dbReference type="ARBA" id="ARBA00022617"/>
    </source>
</evidence>
<reference evidence="8 9" key="1">
    <citation type="submission" date="2018-08" db="EMBL/GenBank/DDBJ databases">
        <title>Meiothermus luteus KCTC 52599 genome sequencing project.</title>
        <authorList>
            <person name="Da Costa M.S."/>
            <person name="Albuquerque L."/>
            <person name="Raposo P."/>
            <person name="Froufe H.J.C."/>
            <person name="Barroso C.S."/>
            <person name="Egas C."/>
        </authorList>
    </citation>
    <scope>NUCLEOTIDE SEQUENCE [LARGE SCALE GENOMIC DNA]</scope>
    <source>
        <strain evidence="8 9">KCTC 52599</strain>
    </source>
</reference>
<evidence type="ECO:0000256" key="4">
    <source>
        <dbReference type="ARBA" id="ARBA00023002"/>
    </source>
</evidence>
<evidence type="ECO:0000256" key="3">
    <source>
        <dbReference type="ARBA" id="ARBA00022723"/>
    </source>
</evidence>
<evidence type="ECO:0000256" key="1">
    <source>
        <dbReference type="ARBA" id="ARBA00010617"/>
    </source>
</evidence>
<dbReference type="Pfam" id="PF00067">
    <property type="entry name" value="p450"/>
    <property type="match status" value="1"/>
</dbReference>
<dbReference type="RefSeq" id="WP_119359520.1">
    <property type="nucleotide sequence ID" value="NZ_QWKZ01000019.1"/>
</dbReference>
<dbReference type="Gene3D" id="1.10.630.10">
    <property type="entry name" value="Cytochrome P450"/>
    <property type="match status" value="1"/>
</dbReference>
<comment type="caution">
    <text evidence="8">The sequence shown here is derived from an EMBL/GenBank/DDBJ whole genome shotgun (WGS) entry which is preliminary data.</text>
</comment>
<gene>
    <name evidence="8" type="primary">ptlI</name>
    <name evidence="8" type="ORF">Mlute_00850</name>
</gene>
<evidence type="ECO:0000256" key="6">
    <source>
        <dbReference type="ARBA" id="ARBA00023033"/>
    </source>
</evidence>
<keyword evidence="5 7" id="KW-0408">Iron</keyword>
<comment type="cofactor">
    <cofactor evidence="7">
        <name>heme</name>
        <dbReference type="ChEBI" id="CHEBI:30413"/>
    </cofactor>
</comment>
<dbReference type="PRINTS" id="PR00385">
    <property type="entry name" value="P450"/>
</dbReference>
<evidence type="ECO:0000256" key="5">
    <source>
        <dbReference type="ARBA" id="ARBA00023004"/>
    </source>
</evidence>
<dbReference type="OrthoDB" id="9789468at2"/>
<evidence type="ECO:0000256" key="7">
    <source>
        <dbReference type="PIRSR" id="PIRSR602401-1"/>
    </source>
</evidence>
<dbReference type="InterPro" id="IPR050196">
    <property type="entry name" value="Cytochrome_P450_Monoox"/>
</dbReference>
<feature type="binding site" description="axial binding residue" evidence="7">
    <location>
        <position position="378"/>
    </location>
    <ligand>
        <name>heme</name>
        <dbReference type="ChEBI" id="CHEBI:30413"/>
    </ligand>
    <ligandPart>
        <name>Fe</name>
        <dbReference type="ChEBI" id="CHEBI:18248"/>
    </ligandPart>
</feature>
<keyword evidence="4 8" id="KW-0560">Oxidoreductase</keyword>
<dbReference type="AlphaFoldDB" id="A0A399EXB9"/>
<name>A0A399EXB9_9DEIN</name>
<dbReference type="PANTHER" id="PTHR24291:SF50">
    <property type="entry name" value="BIFUNCTIONAL ALBAFLAVENONE MONOOXYGENASE_TERPENE SYNTHASE"/>
    <property type="match status" value="1"/>
</dbReference>
<organism evidence="8 9">
    <name type="scientific">Meiothermus luteus</name>
    <dbReference type="NCBI Taxonomy" id="2026184"/>
    <lineage>
        <taxon>Bacteria</taxon>
        <taxon>Thermotogati</taxon>
        <taxon>Deinococcota</taxon>
        <taxon>Deinococci</taxon>
        <taxon>Thermales</taxon>
        <taxon>Thermaceae</taxon>
        <taxon>Meiothermus</taxon>
    </lineage>
</organism>
<proteinExistence type="inferred from homology"/>
<dbReference type="InterPro" id="IPR001128">
    <property type="entry name" value="Cyt_P450"/>
</dbReference>
<dbReference type="PRINTS" id="PR00463">
    <property type="entry name" value="EP450I"/>
</dbReference>
<dbReference type="GO" id="GO:0004497">
    <property type="term" value="F:monooxygenase activity"/>
    <property type="evidence" value="ECO:0007669"/>
    <property type="project" value="UniProtKB-KW"/>
</dbReference>